<evidence type="ECO:0000313" key="1">
    <source>
        <dbReference type="EMBL" id="AEW94041.1"/>
    </source>
</evidence>
<organism evidence="1 2">
    <name type="scientific">Streptantibioticus cattleyicolor (strain ATCC 35852 / DSM 46488 / JCM 4925 / NBRC 14057 / NRRL 8057)</name>
    <name type="common">Streptomyces cattleya</name>
    <dbReference type="NCBI Taxonomy" id="1003195"/>
    <lineage>
        <taxon>Bacteria</taxon>
        <taxon>Bacillati</taxon>
        <taxon>Actinomycetota</taxon>
        <taxon>Actinomycetes</taxon>
        <taxon>Kitasatosporales</taxon>
        <taxon>Streptomycetaceae</taxon>
        <taxon>Streptantibioticus</taxon>
    </lineage>
</organism>
<protein>
    <submittedName>
        <fullName evidence="1">Uncharacterized protein</fullName>
    </submittedName>
</protein>
<evidence type="ECO:0000313" key="2">
    <source>
        <dbReference type="Proteomes" id="UP000007842"/>
    </source>
</evidence>
<sequence>MARRKRYTKSARDGILFETDLGFLLYEIQHSSPWKEMAAFKAGMLAGKIIKTAPRGPHQVTDAYSIKQNIHANVKKTSAGWVGYVTIEENPQARHAMLQEKGWTDRAGHRHAGRFYIKAVLDAERAE</sequence>
<reference evidence="2" key="1">
    <citation type="submission" date="2011-12" db="EMBL/GenBank/DDBJ databases">
        <title>Complete genome sequence of Streptomyces cattleya strain DSM 46488.</title>
        <authorList>
            <person name="Ou H.-Y."/>
            <person name="Li P."/>
            <person name="Zhao C."/>
            <person name="O'Hagan D."/>
            <person name="Deng Z."/>
        </authorList>
    </citation>
    <scope>NUCLEOTIDE SEQUENCE [LARGE SCALE GENOMIC DNA]</scope>
    <source>
        <strain evidence="2">ATCC 35852 / DSM 46488 / JCM 4925 / NBRC 14057 / NRRL 8057</strain>
    </source>
</reference>
<dbReference type="KEGG" id="scy:SCATT_16700"/>
<keyword evidence="2" id="KW-1185">Reference proteome</keyword>
<dbReference type="KEGG" id="sct:SCAT_1674"/>
<dbReference type="HOGENOM" id="CLU_1969249_0_0_11"/>
<dbReference type="OrthoDB" id="4299832at2"/>
<dbReference type="EMBL" id="CP003219">
    <property type="protein sequence ID" value="AEW94041.1"/>
    <property type="molecule type" value="Genomic_DNA"/>
</dbReference>
<dbReference type="STRING" id="1003195.SCATT_16700"/>
<dbReference type="AlphaFoldDB" id="F8JPY5"/>
<name>F8JPY5_STREN</name>
<accession>G8WP08</accession>
<dbReference type="PATRIC" id="fig|1003195.11.peg.3236"/>
<dbReference type="RefSeq" id="WP_014142432.1">
    <property type="nucleotide sequence ID" value="NC_016111.1"/>
</dbReference>
<proteinExistence type="predicted"/>
<gene>
    <name evidence="1" type="ordered locus">SCATT_16700</name>
</gene>
<dbReference type="Proteomes" id="UP000007842">
    <property type="component" value="Chromosome"/>
</dbReference>
<accession>F8JPY5</accession>